<organism evidence="1 2">
    <name type="scientific">Paraburkholderia piptadeniae</name>
    <dbReference type="NCBI Taxonomy" id="1701573"/>
    <lineage>
        <taxon>Bacteria</taxon>
        <taxon>Pseudomonadati</taxon>
        <taxon>Pseudomonadota</taxon>
        <taxon>Betaproteobacteria</taxon>
        <taxon>Burkholderiales</taxon>
        <taxon>Burkholderiaceae</taxon>
        <taxon>Paraburkholderia</taxon>
    </lineage>
</organism>
<protein>
    <submittedName>
        <fullName evidence="1">Uncharacterized protein</fullName>
    </submittedName>
</protein>
<dbReference type="AlphaFoldDB" id="A0A1N7SX22"/>
<name>A0A1N7SX22_9BURK</name>
<accession>A0A1N7SX22</accession>
<evidence type="ECO:0000313" key="1">
    <source>
        <dbReference type="EMBL" id="SIT51922.1"/>
    </source>
</evidence>
<dbReference type="Proteomes" id="UP000195569">
    <property type="component" value="Unassembled WGS sequence"/>
</dbReference>
<reference evidence="1" key="1">
    <citation type="submission" date="2016-12" db="EMBL/GenBank/DDBJ databases">
        <authorList>
            <person name="Moulin L."/>
        </authorList>
    </citation>
    <scope>NUCLEOTIDE SEQUENCE [LARGE SCALE GENOMIC DNA]</scope>
    <source>
        <strain evidence="1">STM 7183</strain>
    </source>
</reference>
<gene>
    <name evidence="1" type="ORF">BN2476_1530002</name>
</gene>
<proteinExistence type="predicted"/>
<sequence length="25" mass="3012">MLDIDPYWYEPLDTDVLQDQAFRAP</sequence>
<evidence type="ECO:0000313" key="2">
    <source>
        <dbReference type="Proteomes" id="UP000195569"/>
    </source>
</evidence>
<dbReference type="EMBL" id="CYGY02000153">
    <property type="protein sequence ID" value="SIT51922.1"/>
    <property type="molecule type" value="Genomic_DNA"/>
</dbReference>
<keyword evidence="2" id="KW-1185">Reference proteome</keyword>
<comment type="caution">
    <text evidence="1">The sequence shown here is derived from an EMBL/GenBank/DDBJ whole genome shotgun (WGS) entry which is preliminary data.</text>
</comment>